<feature type="compositionally biased region" description="Basic and acidic residues" evidence="1">
    <location>
        <begin position="1197"/>
        <end position="1208"/>
    </location>
</feature>
<feature type="compositionally biased region" description="Low complexity" evidence="1">
    <location>
        <begin position="680"/>
        <end position="690"/>
    </location>
</feature>
<keyword evidence="3" id="KW-1185">Reference proteome</keyword>
<feature type="region of interest" description="Disordered" evidence="1">
    <location>
        <begin position="1"/>
        <end position="143"/>
    </location>
</feature>
<sequence>MHFTTSTMSDFLPVFSYEDEEEGQSASKYKEDEQPLQHSPAGVPSPPPASDKQAVQQGLQQEHDSGSSSTPGQQHEAHEVDGRQENGHSVHDRHQKGAQPGRTSLSHIKGGNRGRGRGRRAGSTWGRGTTSAPSTRAPSELHTGAEVGGNLEASVEGRVVEVDGVPKLLPGVSMEASLEARRRMAAFQAMLLLLEHGAAGEAELAQRAAPLSGDELMQVAEERSLAGKCGNPRCAAPPLSAKQQSKGKHSRRGAQHSGRRFMASADKVTLLEEGEEGHRFCGSACHAYIAAHAAMLGDPLQRLKANARNLMPSHARRSGRATGTGDNRDHADEAPEVAAQVNGVTTMLANIRERAQHDESTQQQLAVAHARMGAAAAALGGNVGRAGAVEGYVPGTGRVGMAATAAAAAARKAAAAGESAYQAAAAAAAKSDACAIHEGGGGGQQGTASGSRAATKLDASGNEEGGGKQGAAAGSQAPPSSEHARPTEEGVRDRGAQEHGSVPMSKAAQGVKRVRFAEHNNFKYVYDVNAPCRPCPEHCVPVFQFTLGPDEPESRGSKAAQKRAKASSSSSSTIALVGLLGAPDGGRAAAGQAGKEGPLEAERVARLHAEQEAERAVAAQRLARERRGGGSKKEEKAERKAQKRLLKGKGKGKGKGRQGKNKKCEEEEDEDQEGGDGVSEGEVAGEVAVTDAERPGEVVEASGVAAQSTSPNLYAELPPQSPQQQQQQQQRQREQAQSDHLHLDEQQQGKQQQQQQQQDQTHSEYLHLDERQQQQDQTHSEYLHLDEEQQQQQQQQQQQLQIEQEQLLQYRPPLAEARAQDEAILARIKQVMQERQTQQQQQQQQQKKESQHQEEAQQQQQQVQEQQRLQQEQQVQEQQRLQQEQQVQEQQRLQQEQQVQQQQQQQQEQQQQPPPTPASPSRQEPPVRRFRPNFGLQQANKRSRKVIMLDSPPRHTSAPTSRPPSTNSTPLANGHAPVSPPPHQLTHPSQQAARSQSPRATSVARQPQPQTTNEADDAPFHSTYSVSAAPHSHIVCHDTPPSGASGNSVQSSSCCSTSTSCNASTSDTLSIASTSDALSSTSSSACTNTSTSTSTSTSDALSSTSIKTGSNRSNRPTAADSSGTISRGRRRTQPPARVTPPHFATPRIVEEEPLGDSPPAAAPANDQGTGPQSRGGPTSAAPSSRPHVVRLKSQGAVKREQEMQKELDAVAALQRGVGGDTKAGSRHGGKEESSEERDTDDEEEQQHHNGQGEEEEEEEEEWTDEDGEFGGSVDEPLWKGRGKQQPGKQRSREDRGVAGNDSSRECSGDEDSEGSEAGDSGSGLRFELSSSDEEEGFERGGDGRDDAREAHRAAAPFFGPPPKAFRVELSPFNFVWSLLSAWITRDTIAYLSSIEPQMRPVTRQSLSSEQQQQQQQQQQQAGSKAKQQPATEERALAMLAACKDDAEGSSKEEGESSRPLLSTQGMQAHAALAARLEPHVHGVLRTLRAQVPEQEVSKRITHVLCTFVFPGPIPNLSNPQWQLLTLALLRALAMGRMPALAGAFDGPDAGTNVRAVLRGEAAEDEQVFGLPHLSALVDLLLHE</sequence>
<feature type="compositionally biased region" description="Low complexity" evidence="1">
    <location>
        <begin position="1042"/>
        <end position="1105"/>
    </location>
</feature>
<feature type="region of interest" description="Disordered" evidence="1">
    <location>
        <begin position="230"/>
        <end position="258"/>
    </location>
</feature>
<dbReference type="EMBL" id="MU069690">
    <property type="protein sequence ID" value="KAF5835749.1"/>
    <property type="molecule type" value="Genomic_DNA"/>
</dbReference>
<dbReference type="PANTHER" id="PTHR14732">
    <property type="entry name" value="RNA POLYMERASE II SUBUNIT B1 CTD PHOSPHATASE RPAP2-RELATED"/>
    <property type="match status" value="1"/>
</dbReference>
<feature type="compositionally biased region" description="Basic residues" evidence="1">
    <location>
        <begin position="641"/>
        <end position="661"/>
    </location>
</feature>
<feature type="region of interest" description="Disordered" evidence="1">
    <location>
        <begin position="623"/>
        <end position="797"/>
    </location>
</feature>
<reference evidence="2" key="1">
    <citation type="submission" date="2017-08" db="EMBL/GenBank/DDBJ databases">
        <authorList>
            <person name="Polle J.E."/>
            <person name="Barry K."/>
            <person name="Cushman J."/>
            <person name="Schmutz J."/>
            <person name="Tran D."/>
            <person name="Hathwaick L.T."/>
            <person name="Yim W.C."/>
            <person name="Jenkins J."/>
            <person name="Mckie-Krisberg Z.M."/>
            <person name="Prochnik S."/>
            <person name="Lindquist E."/>
            <person name="Dockter R.B."/>
            <person name="Adam C."/>
            <person name="Molina H."/>
            <person name="Bunkerborg J."/>
            <person name="Jin E."/>
            <person name="Buchheim M."/>
            <person name="Magnuson J."/>
        </authorList>
    </citation>
    <scope>NUCLEOTIDE SEQUENCE</scope>
    <source>
        <strain evidence="2">CCAP 19/18</strain>
    </source>
</reference>
<proteinExistence type="predicted"/>
<comment type="caution">
    <text evidence="2">The sequence shown here is derived from an EMBL/GenBank/DDBJ whole genome shotgun (WGS) entry which is preliminary data.</text>
</comment>
<evidence type="ECO:0000313" key="2">
    <source>
        <dbReference type="EMBL" id="KAF5835749.1"/>
    </source>
</evidence>
<feature type="compositionally biased region" description="Basic residues" evidence="1">
    <location>
        <begin position="110"/>
        <end position="120"/>
    </location>
</feature>
<feature type="compositionally biased region" description="Polar residues" evidence="1">
    <location>
        <begin position="1166"/>
        <end position="1182"/>
    </location>
</feature>
<feature type="compositionally biased region" description="Acidic residues" evidence="1">
    <location>
        <begin position="1252"/>
        <end position="1268"/>
    </location>
</feature>
<feature type="compositionally biased region" description="Basic and acidic residues" evidence="1">
    <location>
        <begin position="846"/>
        <end position="855"/>
    </location>
</feature>
<feature type="compositionally biased region" description="Low complexity" evidence="1">
    <location>
        <begin position="856"/>
        <end position="911"/>
    </location>
</feature>
<feature type="region of interest" description="Disordered" evidence="1">
    <location>
        <begin position="1401"/>
        <end position="1430"/>
    </location>
</feature>
<dbReference type="InterPro" id="IPR038534">
    <property type="entry name" value="Rtr1/RPAP2_sf"/>
</dbReference>
<feature type="region of interest" description="Disordered" evidence="1">
    <location>
        <begin position="831"/>
        <end position="1360"/>
    </location>
</feature>
<feature type="region of interest" description="Disordered" evidence="1">
    <location>
        <begin position="551"/>
        <end position="572"/>
    </location>
</feature>
<organism evidence="2 3">
    <name type="scientific">Dunaliella salina</name>
    <name type="common">Green alga</name>
    <name type="synonym">Protococcus salinus</name>
    <dbReference type="NCBI Taxonomy" id="3046"/>
    <lineage>
        <taxon>Eukaryota</taxon>
        <taxon>Viridiplantae</taxon>
        <taxon>Chlorophyta</taxon>
        <taxon>core chlorophytes</taxon>
        <taxon>Chlorophyceae</taxon>
        <taxon>CS clade</taxon>
        <taxon>Chlamydomonadales</taxon>
        <taxon>Dunaliellaceae</taxon>
        <taxon>Dunaliella</taxon>
    </lineage>
</organism>
<feature type="compositionally biased region" description="Basic and acidic residues" evidence="1">
    <location>
        <begin position="761"/>
        <end position="787"/>
    </location>
</feature>
<evidence type="ECO:0000313" key="3">
    <source>
        <dbReference type="Proteomes" id="UP000815325"/>
    </source>
</evidence>
<feature type="compositionally biased region" description="Basic and acidic residues" evidence="1">
    <location>
        <begin position="1290"/>
        <end position="1307"/>
    </location>
</feature>
<feature type="compositionally biased region" description="Acidic residues" evidence="1">
    <location>
        <begin position="1233"/>
        <end position="1244"/>
    </location>
</feature>
<feature type="compositionally biased region" description="Polar residues" evidence="1">
    <location>
        <begin position="986"/>
        <end position="1013"/>
    </location>
</feature>
<accession>A0ABQ7GMB4</accession>
<feature type="compositionally biased region" description="Basic and acidic residues" evidence="1">
    <location>
        <begin position="623"/>
        <end position="640"/>
    </location>
</feature>
<feature type="compositionally biased region" description="Low complexity" evidence="1">
    <location>
        <begin position="715"/>
        <end position="730"/>
    </location>
</feature>
<feature type="compositionally biased region" description="Polar residues" evidence="1">
    <location>
        <begin position="1106"/>
        <end position="1120"/>
    </location>
</feature>
<dbReference type="Gene3D" id="1.25.40.820">
    <property type="match status" value="1"/>
</dbReference>
<feature type="compositionally biased region" description="Low complexity" evidence="1">
    <location>
        <begin position="121"/>
        <end position="130"/>
    </location>
</feature>
<evidence type="ECO:0000256" key="1">
    <source>
        <dbReference type="SAM" id="MobiDB-lite"/>
    </source>
</evidence>
<evidence type="ECO:0008006" key="4">
    <source>
        <dbReference type="Google" id="ProtNLM"/>
    </source>
</evidence>
<feature type="region of interest" description="Disordered" evidence="1">
    <location>
        <begin position="439"/>
        <end position="508"/>
    </location>
</feature>
<feature type="compositionally biased region" description="Basic residues" evidence="1">
    <location>
        <begin position="245"/>
        <end position="258"/>
    </location>
</feature>
<dbReference type="PANTHER" id="PTHR14732:SF0">
    <property type="entry name" value="RNA POLYMERASE II SUBUNIT B1 CTD PHOSPHATASE RPAP2-RELATED"/>
    <property type="match status" value="1"/>
</dbReference>
<feature type="compositionally biased region" description="Low complexity" evidence="1">
    <location>
        <begin position="954"/>
        <end position="970"/>
    </location>
</feature>
<feature type="compositionally biased region" description="Basic and acidic residues" evidence="1">
    <location>
        <begin position="1337"/>
        <end position="1352"/>
    </location>
</feature>
<feature type="compositionally biased region" description="Low complexity" evidence="1">
    <location>
        <begin position="1410"/>
        <end position="1420"/>
    </location>
</feature>
<feature type="compositionally biased region" description="Basic and acidic residues" evidence="1">
    <location>
        <begin position="482"/>
        <end position="497"/>
    </location>
</feature>
<feature type="compositionally biased region" description="Low complexity" evidence="1">
    <location>
        <begin position="831"/>
        <end position="845"/>
    </location>
</feature>
<dbReference type="Proteomes" id="UP000815325">
    <property type="component" value="Unassembled WGS sequence"/>
</dbReference>
<protein>
    <recommendedName>
        <fullName evidence="4">Protein-serine/threonine phosphatase</fullName>
    </recommendedName>
</protein>
<name>A0ABQ7GMB4_DUNSA</name>
<feature type="compositionally biased region" description="Low complexity" evidence="1">
    <location>
        <begin position="470"/>
        <end position="481"/>
    </location>
</feature>
<feature type="compositionally biased region" description="Basic and acidic residues" evidence="1">
    <location>
        <begin position="75"/>
        <end position="92"/>
    </location>
</feature>
<feature type="region of interest" description="Disordered" evidence="1">
    <location>
        <begin position="311"/>
        <end position="336"/>
    </location>
</feature>
<feature type="compositionally biased region" description="Polar residues" evidence="1">
    <location>
        <begin position="1421"/>
        <end position="1430"/>
    </location>
</feature>
<feature type="compositionally biased region" description="Basic and acidic residues" evidence="1">
    <location>
        <begin position="731"/>
        <end position="747"/>
    </location>
</feature>
<dbReference type="InterPro" id="IPR039693">
    <property type="entry name" value="Rtr1/RPAP2"/>
</dbReference>
<feature type="compositionally biased region" description="Low complexity" evidence="1">
    <location>
        <begin position="748"/>
        <end position="760"/>
    </location>
</feature>
<feature type="compositionally biased region" description="Polar residues" evidence="1">
    <location>
        <begin position="53"/>
        <end position="73"/>
    </location>
</feature>
<gene>
    <name evidence="2" type="ORF">DUNSADRAFT_6930</name>
</gene>